<evidence type="ECO:0000256" key="10">
    <source>
        <dbReference type="SAM" id="MobiDB-lite"/>
    </source>
</evidence>
<feature type="region of interest" description="Disordered" evidence="10">
    <location>
        <begin position="139"/>
        <end position="192"/>
    </location>
</feature>
<gene>
    <name evidence="13" type="ORF">DEH80_01935</name>
</gene>
<dbReference type="NCBIfam" id="TIGR01352">
    <property type="entry name" value="tonB_Cterm"/>
    <property type="match status" value="1"/>
</dbReference>
<evidence type="ECO:0000256" key="1">
    <source>
        <dbReference type="ARBA" id="ARBA00004383"/>
    </source>
</evidence>
<dbReference type="GO" id="GO:0055085">
    <property type="term" value="P:transmembrane transport"/>
    <property type="evidence" value="ECO:0007669"/>
    <property type="project" value="InterPro"/>
</dbReference>
<name>A0A363UPA6_9GAMM</name>
<keyword evidence="14" id="KW-1185">Reference proteome</keyword>
<evidence type="ECO:0000256" key="5">
    <source>
        <dbReference type="ARBA" id="ARBA00022519"/>
    </source>
</evidence>
<dbReference type="OrthoDB" id="9792439at2"/>
<dbReference type="Gene3D" id="3.30.1150.10">
    <property type="match status" value="1"/>
</dbReference>
<dbReference type="InterPro" id="IPR037682">
    <property type="entry name" value="TonB_C"/>
</dbReference>
<evidence type="ECO:0000256" key="9">
    <source>
        <dbReference type="ARBA" id="ARBA00023136"/>
    </source>
</evidence>
<dbReference type="InterPro" id="IPR051045">
    <property type="entry name" value="TonB-dependent_transducer"/>
</dbReference>
<evidence type="ECO:0000256" key="3">
    <source>
        <dbReference type="ARBA" id="ARBA00022448"/>
    </source>
</evidence>
<dbReference type="EMBL" id="QEQK01000002">
    <property type="protein sequence ID" value="PWN57288.1"/>
    <property type="molecule type" value="Genomic_DNA"/>
</dbReference>
<keyword evidence="3" id="KW-0813">Transport</keyword>
<evidence type="ECO:0000259" key="12">
    <source>
        <dbReference type="PROSITE" id="PS52015"/>
    </source>
</evidence>
<feature type="compositionally biased region" description="Low complexity" evidence="10">
    <location>
        <begin position="148"/>
        <end position="161"/>
    </location>
</feature>
<feature type="domain" description="TonB C-terminal" evidence="12">
    <location>
        <begin position="197"/>
        <end position="287"/>
    </location>
</feature>
<dbReference type="GO" id="GO:0015031">
    <property type="term" value="P:protein transport"/>
    <property type="evidence" value="ECO:0007669"/>
    <property type="project" value="UniProtKB-KW"/>
</dbReference>
<keyword evidence="6 11" id="KW-0812">Transmembrane</keyword>
<dbReference type="Proteomes" id="UP000251800">
    <property type="component" value="Unassembled WGS sequence"/>
</dbReference>
<keyword evidence="7" id="KW-0653">Protein transport</keyword>
<comment type="subcellular location">
    <subcellularLocation>
        <location evidence="1">Cell inner membrane</location>
        <topology evidence="1">Single-pass membrane protein</topology>
        <orientation evidence="1">Periplasmic side</orientation>
    </subcellularLocation>
</comment>
<evidence type="ECO:0000256" key="11">
    <source>
        <dbReference type="SAM" id="Phobius"/>
    </source>
</evidence>
<protein>
    <recommendedName>
        <fullName evidence="12">TonB C-terminal domain-containing protein</fullName>
    </recommendedName>
</protein>
<evidence type="ECO:0000256" key="6">
    <source>
        <dbReference type="ARBA" id="ARBA00022692"/>
    </source>
</evidence>
<evidence type="ECO:0000313" key="14">
    <source>
        <dbReference type="Proteomes" id="UP000251800"/>
    </source>
</evidence>
<evidence type="ECO:0000256" key="8">
    <source>
        <dbReference type="ARBA" id="ARBA00022989"/>
    </source>
</evidence>
<dbReference type="InterPro" id="IPR006260">
    <property type="entry name" value="TonB/TolA_C"/>
</dbReference>
<organism evidence="13 14">
    <name type="scientific">Abyssibacter profundi</name>
    <dbReference type="NCBI Taxonomy" id="2182787"/>
    <lineage>
        <taxon>Bacteria</taxon>
        <taxon>Pseudomonadati</taxon>
        <taxon>Pseudomonadota</taxon>
        <taxon>Gammaproteobacteria</taxon>
        <taxon>Chromatiales</taxon>
        <taxon>Oceanococcaceae</taxon>
        <taxon>Abyssibacter</taxon>
    </lineage>
</organism>
<keyword evidence="8 11" id="KW-1133">Transmembrane helix</keyword>
<evidence type="ECO:0000256" key="4">
    <source>
        <dbReference type="ARBA" id="ARBA00022475"/>
    </source>
</evidence>
<feature type="transmembrane region" description="Helical" evidence="11">
    <location>
        <begin position="24"/>
        <end position="44"/>
    </location>
</feature>
<comment type="similarity">
    <text evidence="2">Belongs to the TonB family.</text>
</comment>
<proteinExistence type="inferred from homology"/>
<dbReference type="RefSeq" id="WP_109718794.1">
    <property type="nucleotide sequence ID" value="NZ_QEQK01000002.1"/>
</dbReference>
<dbReference type="PANTHER" id="PTHR33446:SF2">
    <property type="entry name" value="PROTEIN TONB"/>
    <property type="match status" value="1"/>
</dbReference>
<evidence type="ECO:0000256" key="2">
    <source>
        <dbReference type="ARBA" id="ARBA00006555"/>
    </source>
</evidence>
<dbReference type="SUPFAM" id="SSF74653">
    <property type="entry name" value="TolA/TonB C-terminal domain"/>
    <property type="match status" value="1"/>
</dbReference>
<evidence type="ECO:0000313" key="13">
    <source>
        <dbReference type="EMBL" id="PWN57288.1"/>
    </source>
</evidence>
<accession>A0A363UPA6</accession>
<dbReference type="PROSITE" id="PS52015">
    <property type="entry name" value="TONB_CTD"/>
    <property type="match status" value="1"/>
</dbReference>
<evidence type="ECO:0000256" key="7">
    <source>
        <dbReference type="ARBA" id="ARBA00022927"/>
    </source>
</evidence>
<dbReference type="AlphaFoldDB" id="A0A363UPA6"/>
<keyword evidence="9 11" id="KW-0472">Membrane</keyword>
<keyword evidence="5" id="KW-0997">Cell inner membrane</keyword>
<keyword evidence="4" id="KW-1003">Cell membrane</keyword>
<dbReference type="GO" id="GO:0005886">
    <property type="term" value="C:plasma membrane"/>
    <property type="evidence" value="ECO:0007669"/>
    <property type="project" value="UniProtKB-SubCell"/>
</dbReference>
<reference evidence="13 14" key="1">
    <citation type="submission" date="2018-05" db="EMBL/GenBank/DDBJ databases">
        <title>Abyssibacter profundi OUC007T gen. nov., sp. nov, a marine bacterium isolated from seawater of the Mariana Trench.</title>
        <authorList>
            <person name="Zhou S."/>
        </authorList>
    </citation>
    <scope>NUCLEOTIDE SEQUENCE [LARGE SCALE GENOMIC DNA]</scope>
    <source>
        <strain evidence="13 14">OUC007</strain>
    </source>
</reference>
<comment type="caution">
    <text evidence="13">The sequence shown here is derived from an EMBL/GenBank/DDBJ whole genome shotgun (WGS) entry which is preliminary data.</text>
</comment>
<sequence length="287" mass="30691">MSKPTQTSASAGTLRQAIGQSAEYVIALALLVVCLAVGAVVWLGQGEEPQGVVTELSLASDDAETAAVTRMQAEEEAALAALRAELRDSLTAVEARGRIEAELAERERVAAEERAAQIAALEAQRQEAAALRQRLESEQARRRRIEQEQSQAASAAAAQAAVPASKPVEAPENRPATPSAPAQPVRVALSPAREPVITKPAVRWETCDRPQYPRASLRAEEEGVTVVSLQINAEGLVTAGSIRESSGHRRLDEETLSALSRCRFKPATTDGVPTATTGIYRFAWNLR</sequence>
<dbReference type="Pfam" id="PF03544">
    <property type="entry name" value="TonB_C"/>
    <property type="match status" value="1"/>
</dbReference>
<dbReference type="PANTHER" id="PTHR33446">
    <property type="entry name" value="PROTEIN TONB-RELATED"/>
    <property type="match status" value="1"/>
</dbReference>